<keyword evidence="2" id="KW-0472">Membrane</keyword>
<accession>A0A2K8KZ45</accession>
<name>A0A2K8KZ45_MARES</name>
<feature type="transmembrane region" description="Helical" evidence="2">
    <location>
        <begin position="12"/>
        <end position="34"/>
    </location>
</feature>
<dbReference type="InterPro" id="IPR036291">
    <property type="entry name" value="NAD(P)-bd_dom_sf"/>
</dbReference>
<sequence>MVRMSKLKALRNPLLVMVHDLVWIPLAIWLAYWLRFNLDVIPVEYVRPLQLLIITALPMHAAAYFFFGLYRGIWRYASMPDLIRIVKAVSLGAVISFIVMFLLLRLEGLPRSVLALYPAILISGLILPRLFYRWIKDRNLNIRSFERKRALLVGAGQAGELLVRDLLKSGPYEPVGFLDDSALRQGQEIHGVRVLGTLDDLGKIIELRSVEVVLLALPSASHQLIQRVVKQCQEHHVVCRTLPSVSDLADGKVEVSHLRQVEIEDLLGRETIELDDSGIHQLLTGRCVLVTGAGGSIGSELCRQVVRHKPSRLILLDHGEFNLYTVEQEIQAMLPTETVLHGVLGDIRDVSRMSWVFDHFRPDVVFNAAAYKHVPLVEENPAEGVKTNVFGTCGIADMAVQFGVEKFVQVSTDKAVNPTNVMGATKRTAEIYCQNLNRRNESTAFITTRFGNVLGSAGSVVPLFRKQIEAGGPVTVTHPDITRYFMTIPEAVSLILQAGSMGEGGEIFVLDMGEPVKIVDLAEQMIRLTGLEPGRDIEIKFTGLRPGEKLYEELFHASEKLAATSHPKILLSGSREVDWDAMLQLMEELRGACGKRDVQQIYNELKQLVPEAAFTHGSDRAE</sequence>
<feature type="domain" description="Polysaccharide biosynthesis protein CapD-like" evidence="3">
    <location>
        <begin position="288"/>
        <end position="570"/>
    </location>
</feature>
<dbReference type="Gene3D" id="3.40.50.720">
    <property type="entry name" value="NAD(P)-binding Rossmann-like Domain"/>
    <property type="match status" value="2"/>
</dbReference>
<dbReference type="InterPro" id="IPR029063">
    <property type="entry name" value="SAM-dependent_MTases_sf"/>
</dbReference>
<keyword evidence="2" id="KW-1133">Transmembrane helix</keyword>
<evidence type="ECO:0000259" key="3">
    <source>
        <dbReference type="Pfam" id="PF02719"/>
    </source>
</evidence>
<dbReference type="Proteomes" id="UP000231701">
    <property type="component" value="Chromosome"/>
</dbReference>
<dbReference type="SUPFAM" id="SSF51735">
    <property type="entry name" value="NAD(P)-binding Rossmann-fold domains"/>
    <property type="match status" value="1"/>
</dbReference>
<organism evidence="4 5">
    <name type="scientific">Mariprofundus aestuarium</name>
    <dbReference type="NCBI Taxonomy" id="1921086"/>
    <lineage>
        <taxon>Bacteria</taxon>
        <taxon>Pseudomonadati</taxon>
        <taxon>Pseudomonadota</taxon>
        <taxon>Candidatius Mariprofundia</taxon>
        <taxon>Mariprofundales</taxon>
        <taxon>Mariprofundaceae</taxon>
        <taxon>Mariprofundus</taxon>
    </lineage>
</organism>
<dbReference type="CDD" id="cd05237">
    <property type="entry name" value="UDP_invert_4-6DH_SDR_e"/>
    <property type="match status" value="1"/>
</dbReference>
<dbReference type="PANTHER" id="PTHR43318">
    <property type="entry name" value="UDP-N-ACETYLGLUCOSAMINE 4,6-DEHYDRATASE"/>
    <property type="match status" value="1"/>
</dbReference>
<comment type="similarity">
    <text evidence="1">Belongs to the polysaccharide synthase family.</text>
</comment>
<evidence type="ECO:0000313" key="5">
    <source>
        <dbReference type="Proteomes" id="UP000231701"/>
    </source>
</evidence>
<gene>
    <name evidence="4" type="ORF">Ga0123461_1856</name>
</gene>
<feature type="transmembrane region" description="Helical" evidence="2">
    <location>
        <begin position="82"/>
        <end position="103"/>
    </location>
</feature>
<reference evidence="4 5" key="1">
    <citation type="submission" date="2016-12" db="EMBL/GenBank/DDBJ databases">
        <title>Isolation and genomic insights into novel planktonic Zetaproteobacteria from stratified waters of the Chesapeake Bay.</title>
        <authorList>
            <person name="McAllister S.M."/>
            <person name="Kato S."/>
            <person name="Chan C.S."/>
            <person name="Chiu B.K."/>
            <person name="Field E.K."/>
        </authorList>
    </citation>
    <scope>NUCLEOTIDE SEQUENCE [LARGE SCALE GENOMIC DNA]</scope>
    <source>
        <strain evidence="4 5">CP-5</strain>
    </source>
</reference>
<feature type="transmembrane region" description="Helical" evidence="2">
    <location>
        <begin position="49"/>
        <end position="70"/>
    </location>
</feature>
<proteinExistence type="inferred from homology"/>
<keyword evidence="2" id="KW-0812">Transmembrane</keyword>
<dbReference type="PANTHER" id="PTHR43318:SF1">
    <property type="entry name" value="POLYSACCHARIDE BIOSYNTHESIS PROTEIN EPSC-RELATED"/>
    <property type="match status" value="1"/>
</dbReference>
<feature type="transmembrane region" description="Helical" evidence="2">
    <location>
        <begin position="115"/>
        <end position="135"/>
    </location>
</feature>
<dbReference type="EMBL" id="CP018799">
    <property type="protein sequence ID" value="ATX80268.1"/>
    <property type="molecule type" value="Genomic_DNA"/>
</dbReference>
<evidence type="ECO:0000313" key="4">
    <source>
        <dbReference type="EMBL" id="ATX80268.1"/>
    </source>
</evidence>
<keyword evidence="5" id="KW-1185">Reference proteome</keyword>
<dbReference type="AlphaFoldDB" id="A0A2K8KZ45"/>
<evidence type="ECO:0000256" key="1">
    <source>
        <dbReference type="ARBA" id="ARBA00007430"/>
    </source>
</evidence>
<dbReference type="InterPro" id="IPR051203">
    <property type="entry name" value="Polysaccharide_Synthase-Rel"/>
</dbReference>
<protein>
    <submittedName>
        <fullName evidence="4">NDP-sugar epimerase, includes UDP-GlcNAc-inverting 4,6-dehydratase FlaA1 and capsular polysaccharide biosynthesis protein EpsC</fullName>
    </submittedName>
</protein>
<evidence type="ECO:0000256" key="2">
    <source>
        <dbReference type="SAM" id="Phobius"/>
    </source>
</evidence>
<dbReference type="InterPro" id="IPR003869">
    <property type="entry name" value="Polysac_CapD-like"/>
</dbReference>
<dbReference type="Pfam" id="PF13727">
    <property type="entry name" value="CoA_binding_3"/>
    <property type="match status" value="1"/>
</dbReference>
<dbReference type="Pfam" id="PF02719">
    <property type="entry name" value="Polysacc_synt_2"/>
    <property type="match status" value="1"/>
</dbReference>
<dbReference type="KEGG" id="maes:Ga0123461_1856"/>
<dbReference type="SUPFAM" id="SSF53335">
    <property type="entry name" value="S-adenosyl-L-methionine-dependent methyltransferases"/>
    <property type="match status" value="1"/>
</dbReference>